<comment type="caution">
    <text evidence="2">The sequence shown here is derived from an EMBL/GenBank/DDBJ whole genome shotgun (WGS) entry which is preliminary data.</text>
</comment>
<dbReference type="RefSeq" id="WP_167925615.1">
    <property type="nucleotide sequence ID" value="NZ_JAATVY010000007.1"/>
</dbReference>
<gene>
    <name evidence="2" type="ORF">HC031_13535</name>
</gene>
<keyword evidence="3" id="KW-1185">Reference proteome</keyword>
<evidence type="ECO:0000259" key="1">
    <source>
        <dbReference type="Pfam" id="PF04738"/>
    </source>
</evidence>
<name>A0ABX0XZZ9_9ACTN</name>
<proteinExistence type="predicted"/>
<dbReference type="Proteomes" id="UP000722989">
    <property type="component" value="Unassembled WGS sequence"/>
</dbReference>
<reference evidence="2 3" key="1">
    <citation type="submission" date="2020-03" db="EMBL/GenBank/DDBJ databases">
        <title>WGS of the type strain of Planosporangium spp.</title>
        <authorList>
            <person name="Thawai C."/>
        </authorList>
    </citation>
    <scope>NUCLEOTIDE SEQUENCE [LARGE SCALE GENOMIC DNA]</scope>
    <source>
        <strain evidence="2 3">TBRC 5610</strain>
    </source>
</reference>
<organism evidence="2 3">
    <name type="scientific">Planosporangium thailandense</name>
    <dbReference type="NCBI Taxonomy" id="765197"/>
    <lineage>
        <taxon>Bacteria</taxon>
        <taxon>Bacillati</taxon>
        <taxon>Actinomycetota</taxon>
        <taxon>Actinomycetes</taxon>
        <taxon>Micromonosporales</taxon>
        <taxon>Micromonosporaceae</taxon>
        <taxon>Planosporangium</taxon>
    </lineage>
</organism>
<protein>
    <recommendedName>
        <fullName evidence="1">Lantibiotic dehydratase N-terminal domain-containing protein</fullName>
    </recommendedName>
</protein>
<dbReference type="InterPro" id="IPR006827">
    <property type="entry name" value="Lant_deHydtase_N"/>
</dbReference>
<accession>A0ABX0XZZ9</accession>
<feature type="domain" description="Lantibiotic dehydratase N-terminal" evidence="1">
    <location>
        <begin position="111"/>
        <end position="769"/>
    </location>
</feature>
<dbReference type="EMBL" id="JAATVY010000007">
    <property type="protein sequence ID" value="NJC70729.1"/>
    <property type="molecule type" value="Genomic_DNA"/>
</dbReference>
<evidence type="ECO:0000313" key="2">
    <source>
        <dbReference type="EMBL" id="NJC70729.1"/>
    </source>
</evidence>
<dbReference type="Pfam" id="PF04738">
    <property type="entry name" value="Lant_dehydr_N"/>
    <property type="match status" value="1"/>
</dbReference>
<evidence type="ECO:0000313" key="3">
    <source>
        <dbReference type="Proteomes" id="UP000722989"/>
    </source>
</evidence>
<sequence length="824" mass="89188">MVALRQAGFPLDLLDTLVTPDAAQEAAQVREAADRTRARARVLLDKLRGTPAASARPRLGMLGTLPADVPGADAYRQELAALTATWQRFERAHQARLATAGSAVTAMFRETPALREVLLLSNDAHFPRFAAWLDRPDEPGGRSGRRMTDMLTRYLQRVAAKNETTAHFGPITAGRLESGPPGVRWTDVGRGDRRVFCAHWAAEALADALSRRPGLRDAVRPRRRPLAFLDGDRVRVYSPATTTGFLADWRFEKIADEPVAATAAWLLSRCDGVRTVGELRRAWPGGDPAGLEETMAELAARDWLVARFEIPVGVADPLAALRAALPDPTASAAAAEGHRLVSELADLLAAFAAAAPTERPAALAAAKAAFTAATGSAANRNEGRHYADRAIYYEEGHSRVRDLTLGADLARLLSEELAPVYDLVLAGPRLRIRREREILARWMTGRFGTGRPVPLAEFFAGYLDDRAALSAECDPVDAELARLDDDVTDALLAGADPDTSEVTVPAERLAVLMASYPADPAAVCNPDLLLAAGSAADIAAGRYTAVLGECHAVRELLCHSSYAPLLAEQAPELASLVHEGYRGLLAPDEILVDLVRSHPNKTGAQLRFPIPDVEITGRSAKERGRRIPIERLYLIVHGGRVELRAHGIEQRLRPLSVPAGGPSIRQDPLSPLGFPRHFGGVTLRSPHRNHVPRIRYGRVVLRRESWRLPVDALRGTPPIPGTGATDAADFYAVQALRARLGLPRHLFVKVPGEPKPFFVDLEAPLLVRQLCRTARTRTGVVEVSEMLPGPDQLWLTVDGRGHTSELRYAVFSGPASGPAGVPGR</sequence>